<feature type="transmembrane region" description="Helical" evidence="1">
    <location>
        <begin position="207"/>
        <end position="227"/>
    </location>
</feature>
<name>A0A1G2LFD1_9BACT</name>
<keyword evidence="1" id="KW-0812">Transmembrane</keyword>
<keyword evidence="1" id="KW-0472">Membrane</keyword>
<proteinExistence type="predicted"/>
<organism evidence="2 3">
    <name type="scientific">Candidatus Sungbacteria bacterium RIFCSPLOWO2_02_FULL_48_13b</name>
    <dbReference type="NCBI Taxonomy" id="1802283"/>
    <lineage>
        <taxon>Bacteria</taxon>
        <taxon>Candidatus Sungiibacteriota</taxon>
    </lineage>
</organism>
<evidence type="ECO:0000256" key="1">
    <source>
        <dbReference type="SAM" id="Phobius"/>
    </source>
</evidence>
<evidence type="ECO:0000313" key="2">
    <source>
        <dbReference type="EMBL" id="OHA10234.1"/>
    </source>
</evidence>
<comment type="caution">
    <text evidence="2">The sequence shown here is derived from an EMBL/GenBank/DDBJ whole genome shotgun (WGS) entry which is preliminary data.</text>
</comment>
<feature type="transmembrane region" description="Helical" evidence="1">
    <location>
        <begin position="155"/>
        <end position="178"/>
    </location>
</feature>
<dbReference type="EMBL" id="MHQV01000036">
    <property type="protein sequence ID" value="OHA10234.1"/>
    <property type="molecule type" value="Genomic_DNA"/>
</dbReference>
<keyword evidence="1" id="KW-1133">Transmembrane helix</keyword>
<gene>
    <name evidence="2" type="ORF">A3H71_00065</name>
</gene>
<sequence>MTSYHRSGARAGAIPEKPIAEAAANCKGRKGDVVERHAAAVACTSHIEAALDRARGIGNRVCGRYHWGRVGALSWETGKGQFSPTENNLRVARYQPLRTAQCVRRDSGDVRSDATGSEWKFHSLALLEGRILRTAPRKSEIVRSQFLHLYTKGDLMLVIFFRAVGMLLIFVGSFVIIADTQLLVDGRPESTVLWGLMLIGRFTQEPVWMAAVMWLLPVVVGAIMLITPRRVSIYGFRRER</sequence>
<dbReference type="AlphaFoldDB" id="A0A1G2LFD1"/>
<evidence type="ECO:0000313" key="3">
    <source>
        <dbReference type="Proteomes" id="UP000179052"/>
    </source>
</evidence>
<protein>
    <submittedName>
        <fullName evidence="2">Uncharacterized protein</fullName>
    </submittedName>
</protein>
<dbReference type="Proteomes" id="UP000179052">
    <property type="component" value="Unassembled WGS sequence"/>
</dbReference>
<accession>A0A1G2LFD1</accession>
<reference evidence="2 3" key="1">
    <citation type="journal article" date="2016" name="Nat. Commun.">
        <title>Thousands of microbial genomes shed light on interconnected biogeochemical processes in an aquifer system.</title>
        <authorList>
            <person name="Anantharaman K."/>
            <person name="Brown C.T."/>
            <person name="Hug L.A."/>
            <person name="Sharon I."/>
            <person name="Castelle C.J."/>
            <person name="Probst A.J."/>
            <person name="Thomas B.C."/>
            <person name="Singh A."/>
            <person name="Wilkins M.J."/>
            <person name="Karaoz U."/>
            <person name="Brodie E.L."/>
            <person name="Williams K.H."/>
            <person name="Hubbard S.S."/>
            <person name="Banfield J.F."/>
        </authorList>
    </citation>
    <scope>NUCLEOTIDE SEQUENCE [LARGE SCALE GENOMIC DNA]</scope>
</reference>